<feature type="binding site" evidence="6">
    <location>
        <position position="150"/>
    </location>
    <ligand>
        <name>Mg(2+)</name>
        <dbReference type="ChEBI" id="CHEBI:18420"/>
        <label>1</label>
    </ligand>
</feature>
<feature type="active site" description="Proton donor/acceptor" evidence="5">
    <location>
        <position position="148"/>
    </location>
</feature>
<evidence type="ECO:0000256" key="3">
    <source>
        <dbReference type="ARBA" id="ARBA00022801"/>
    </source>
</evidence>
<dbReference type="InterPro" id="IPR037493">
    <property type="entry name" value="ExoIII-like"/>
</dbReference>
<evidence type="ECO:0000256" key="5">
    <source>
        <dbReference type="PIRSR" id="PIRSR604808-1"/>
    </source>
</evidence>
<dbReference type="CDD" id="cd09086">
    <property type="entry name" value="ExoIII-like_AP-endo"/>
    <property type="match status" value="1"/>
</dbReference>
<protein>
    <submittedName>
        <fullName evidence="9">Exodeoxyribonuclease-3</fullName>
    </submittedName>
</protein>
<dbReference type="Proteomes" id="UP000217076">
    <property type="component" value="Unassembled WGS sequence"/>
</dbReference>
<feature type="binding site" evidence="6">
    <location>
        <position position="246"/>
    </location>
    <ligand>
        <name>Mg(2+)</name>
        <dbReference type="ChEBI" id="CHEBI:18420"/>
        <label>1</label>
    </ligand>
</feature>
<reference evidence="10" key="1">
    <citation type="submission" date="2016-10" db="EMBL/GenBank/DDBJ databases">
        <authorList>
            <person name="Varghese N."/>
            <person name="Submissions S."/>
        </authorList>
    </citation>
    <scope>NUCLEOTIDE SEQUENCE [LARGE SCALE GENOMIC DNA]</scope>
    <source>
        <strain evidence="10">930I</strain>
    </source>
</reference>
<dbReference type="PANTHER" id="PTHR43250">
    <property type="entry name" value="EXODEOXYRIBONUCLEASE III"/>
    <property type="match status" value="1"/>
</dbReference>
<dbReference type="GO" id="GO:0006281">
    <property type="term" value="P:DNA repair"/>
    <property type="evidence" value="ECO:0007669"/>
    <property type="project" value="InterPro"/>
</dbReference>
<keyword evidence="2 6" id="KW-0479">Metal-binding</keyword>
<evidence type="ECO:0000313" key="10">
    <source>
        <dbReference type="Proteomes" id="UP000217076"/>
    </source>
</evidence>
<evidence type="ECO:0000313" key="9">
    <source>
        <dbReference type="EMBL" id="SDG96473.1"/>
    </source>
</evidence>
<comment type="similarity">
    <text evidence="1">Belongs to the DNA repair enzymes AP/ExoA family.</text>
</comment>
<dbReference type="EMBL" id="FNCV01000003">
    <property type="protein sequence ID" value="SDG96473.1"/>
    <property type="molecule type" value="Genomic_DNA"/>
</dbReference>
<proteinExistence type="inferred from homology"/>
<dbReference type="AlphaFoldDB" id="A0A1G7YJ18"/>
<dbReference type="PANTHER" id="PTHR43250:SF2">
    <property type="entry name" value="EXODEOXYRIBONUCLEASE III"/>
    <property type="match status" value="1"/>
</dbReference>
<feature type="site" description="Transition state stabilizer" evidence="7">
    <location>
        <position position="150"/>
    </location>
</feature>
<evidence type="ECO:0000256" key="6">
    <source>
        <dbReference type="PIRSR" id="PIRSR604808-2"/>
    </source>
</evidence>
<feature type="binding site" evidence="6">
    <location>
        <position position="245"/>
    </location>
    <ligand>
        <name>Mg(2+)</name>
        <dbReference type="ChEBI" id="CHEBI:18420"/>
        <label>1</label>
    </ligand>
</feature>
<feature type="active site" evidence="5">
    <location>
        <position position="107"/>
    </location>
</feature>
<evidence type="ECO:0000256" key="2">
    <source>
        <dbReference type="ARBA" id="ARBA00022723"/>
    </source>
</evidence>
<dbReference type="RefSeq" id="WP_092617318.1">
    <property type="nucleotide sequence ID" value="NZ_FNCV01000003.1"/>
</dbReference>
<gene>
    <name evidence="9" type="ORF">SAMN05421742_103322</name>
</gene>
<keyword evidence="6" id="KW-0464">Manganese</keyword>
<feature type="binding site" evidence="6">
    <location>
        <position position="148"/>
    </location>
    <ligand>
        <name>Mg(2+)</name>
        <dbReference type="ChEBI" id="CHEBI:18420"/>
        <label>1</label>
    </ligand>
</feature>
<evidence type="ECO:0000259" key="8">
    <source>
        <dbReference type="Pfam" id="PF03372"/>
    </source>
</evidence>
<dbReference type="Pfam" id="PF03372">
    <property type="entry name" value="Exo_endo_phos"/>
    <property type="match status" value="1"/>
</dbReference>
<feature type="binding site" evidence="6">
    <location>
        <position position="35"/>
    </location>
    <ligand>
        <name>Mg(2+)</name>
        <dbReference type="ChEBI" id="CHEBI:18420"/>
        <label>1</label>
    </ligand>
</feature>
<dbReference type="NCBIfam" id="TIGR00195">
    <property type="entry name" value="exoDNase_III"/>
    <property type="match status" value="1"/>
</dbReference>
<dbReference type="GO" id="GO:0046872">
    <property type="term" value="F:metal ion binding"/>
    <property type="evidence" value="ECO:0007669"/>
    <property type="project" value="UniProtKB-KW"/>
</dbReference>
<comment type="cofactor">
    <cofactor evidence="6">
        <name>Mg(2+)</name>
        <dbReference type="ChEBI" id="CHEBI:18420"/>
    </cofactor>
    <cofactor evidence="6">
        <name>Mn(2+)</name>
        <dbReference type="ChEBI" id="CHEBI:29035"/>
    </cofactor>
    <text evidence="6">Probably binds two magnesium or manganese ions per subunit.</text>
</comment>
<keyword evidence="4 6" id="KW-0460">Magnesium</keyword>
<dbReference type="InterPro" id="IPR004808">
    <property type="entry name" value="AP_endonuc_1"/>
</dbReference>
<evidence type="ECO:0000256" key="7">
    <source>
        <dbReference type="PIRSR" id="PIRSR604808-3"/>
    </source>
</evidence>
<dbReference type="STRING" id="83401.SAMN05421742_103322"/>
<organism evidence="9 10">
    <name type="scientific">Roseospirillum parvum</name>
    <dbReference type="NCBI Taxonomy" id="83401"/>
    <lineage>
        <taxon>Bacteria</taxon>
        <taxon>Pseudomonadati</taxon>
        <taxon>Pseudomonadota</taxon>
        <taxon>Alphaproteobacteria</taxon>
        <taxon>Rhodospirillales</taxon>
        <taxon>Rhodospirillaceae</taxon>
        <taxon>Roseospirillum</taxon>
    </lineage>
</organism>
<keyword evidence="3" id="KW-0378">Hydrolase</keyword>
<sequence>MLTVASFNVNSIKARLPRLLDWLERRAPDVAVLQETKCTADSFPHLEIEAAGYRAAVVGQKTYNGVALLSRLPFEVSTEALPGDAADTQARYVEAVIDGRLRVGGLYLPNGNPLDSDKYTYKLAWMARLTAHAQGLVGDPLPTLLGGDYNVIPGPEDVHDPAAWRDDALFTLPTRKAFRGLLFQGWTDTLGGVGHRYTFWDYQRGAWSRDQGIRIDHLLLNPAAADRLEEAGIDRDERGRDKASDHVPVWCRLAL</sequence>
<dbReference type="GO" id="GO:0008311">
    <property type="term" value="F:double-stranded DNA 3'-5' DNA exonuclease activity"/>
    <property type="evidence" value="ECO:0007669"/>
    <property type="project" value="InterPro"/>
</dbReference>
<feature type="site" description="Important for catalytic activity" evidence="7">
    <location>
        <position position="216"/>
    </location>
</feature>
<dbReference type="InterPro" id="IPR005135">
    <property type="entry name" value="Endo/exonuclease/phosphatase"/>
</dbReference>
<dbReference type="InterPro" id="IPR036691">
    <property type="entry name" value="Endo/exonu/phosph_ase_sf"/>
</dbReference>
<keyword evidence="10" id="KW-1185">Reference proteome</keyword>
<dbReference type="OrthoDB" id="9803914at2"/>
<accession>A0A1G7YJ18</accession>
<name>A0A1G7YJ18_9PROT</name>
<feature type="binding site" evidence="6">
    <location>
        <position position="8"/>
    </location>
    <ligand>
        <name>Mg(2+)</name>
        <dbReference type="ChEBI" id="CHEBI:18420"/>
        <label>1</label>
    </ligand>
</feature>
<evidence type="ECO:0000256" key="4">
    <source>
        <dbReference type="ARBA" id="ARBA00022842"/>
    </source>
</evidence>
<dbReference type="SUPFAM" id="SSF56219">
    <property type="entry name" value="DNase I-like"/>
    <property type="match status" value="1"/>
</dbReference>
<feature type="domain" description="Endonuclease/exonuclease/phosphatase" evidence="8">
    <location>
        <begin position="5"/>
        <end position="246"/>
    </location>
</feature>
<dbReference type="NCBIfam" id="TIGR00633">
    <property type="entry name" value="xth"/>
    <property type="match status" value="1"/>
</dbReference>
<evidence type="ECO:0000256" key="1">
    <source>
        <dbReference type="ARBA" id="ARBA00007092"/>
    </source>
</evidence>
<dbReference type="PROSITE" id="PS51435">
    <property type="entry name" value="AP_NUCLEASE_F1_4"/>
    <property type="match status" value="1"/>
</dbReference>
<feature type="active site" description="Proton acceptor" evidence="5">
    <location>
        <position position="246"/>
    </location>
</feature>
<dbReference type="Gene3D" id="3.60.10.10">
    <property type="entry name" value="Endonuclease/exonuclease/phosphatase"/>
    <property type="match status" value="1"/>
</dbReference>
<feature type="site" description="Interaction with DNA substrate" evidence="7">
    <location>
        <position position="246"/>
    </location>
</feature>